<dbReference type="GeneID" id="36342091"/>
<dbReference type="PROSITE" id="PS50853">
    <property type="entry name" value="FN3"/>
    <property type="match status" value="1"/>
</dbReference>
<name>W6UC23_ECHGR</name>
<proteinExistence type="predicted"/>
<evidence type="ECO:0000313" key="3">
    <source>
        <dbReference type="Proteomes" id="UP000019149"/>
    </source>
</evidence>
<dbReference type="EMBL" id="APAU02000056">
    <property type="protein sequence ID" value="EUB58705.1"/>
    <property type="molecule type" value="Genomic_DNA"/>
</dbReference>
<feature type="domain" description="Fibronectin type-III" evidence="1">
    <location>
        <begin position="116"/>
        <end position="213"/>
    </location>
</feature>
<dbReference type="InterPro" id="IPR013783">
    <property type="entry name" value="Ig-like_fold"/>
</dbReference>
<gene>
    <name evidence="2" type="ORF">EGR_06376</name>
</gene>
<dbReference type="OrthoDB" id="5843172at2759"/>
<comment type="caution">
    <text evidence="2">The sequence shown here is derived from an EMBL/GenBank/DDBJ whole genome shotgun (WGS) entry which is preliminary data.</text>
</comment>
<dbReference type="CTD" id="36342091"/>
<dbReference type="InterPro" id="IPR003961">
    <property type="entry name" value="FN3_dom"/>
</dbReference>
<dbReference type="Proteomes" id="UP000019149">
    <property type="component" value="Unassembled WGS sequence"/>
</dbReference>
<dbReference type="Pfam" id="PF00041">
    <property type="entry name" value="fn3"/>
    <property type="match status" value="1"/>
</dbReference>
<evidence type="ECO:0000313" key="2">
    <source>
        <dbReference type="EMBL" id="EUB58705.1"/>
    </source>
</evidence>
<sequence>MPQAFTHLIDFGLPKPTFTASFYVIYDYIYLSIHNPGGAKGVFDGFEVLMKTGVLDSETPWRSVVNLTAQRPTTYSRSLSPLTAHALTVRGLKRPNTFSEMADPVTFRGMDRDKSTPRNVRLEAIDSHTVHMTWDPPAEFYDGITDYIIFWLINEESQDSIKVPPTGFYNFTGLEPGQNVSASVCAHSQLKSSPNFEYIGVYSALKTTTTPEMKGGDNKENVLFRLDEEGAVVTTGGTTSTPVVAKTYKPTQTPLLGASTSTGSSSIGSTTIALFTSMLTVLGGAFS</sequence>
<dbReference type="SUPFAM" id="SSF49265">
    <property type="entry name" value="Fibronectin type III"/>
    <property type="match status" value="1"/>
</dbReference>
<accession>W6UC23</accession>
<dbReference type="AlphaFoldDB" id="W6UC23"/>
<dbReference type="CDD" id="cd00063">
    <property type="entry name" value="FN3"/>
    <property type="match status" value="1"/>
</dbReference>
<dbReference type="Gene3D" id="2.60.40.10">
    <property type="entry name" value="Immunoglobulins"/>
    <property type="match status" value="1"/>
</dbReference>
<dbReference type="RefSeq" id="XP_024349901.1">
    <property type="nucleotide sequence ID" value="XM_024495625.1"/>
</dbReference>
<protein>
    <submittedName>
        <fullName evidence="2">Oncosphere antigen A</fullName>
    </submittedName>
</protein>
<dbReference type="KEGG" id="egl:EGR_06376"/>
<reference evidence="2 3" key="1">
    <citation type="journal article" date="2013" name="Nat. Genet.">
        <title>The genome of the hydatid tapeworm Echinococcus granulosus.</title>
        <authorList>
            <person name="Zheng H."/>
            <person name="Zhang W."/>
            <person name="Zhang L."/>
            <person name="Zhang Z."/>
            <person name="Li J."/>
            <person name="Lu G."/>
            <person name="Zhu Y."/>
            <person name="Wang Y."/>
            <person name="Huang Y."/>
            <person name="Liu J."/>
            <person name="Kang H."/>
            <person name="Chen J."/>
            <person name="Wang L."/>
            <person name="Chen A."/>
            <person name="Yu S."/>
            <person name="Gao Z."/>
            <person name="Jin L."/>
            <person name="Gu W."/>
            <person name="Wang Z."/>
            <person name="Zhao L."/>
            <person name="Shi B."/>
            <person name="Wen H."/>
            <person name="Lin R."/>
            <person name="Jones M.K."/>
            <person name="Brejova B."/>
            <person name="Vinar T."/>
            <person name="Zhao G."/>
            <person name="McManus D.P."/>
            <person name="Chen Z."/>
            <person name="Zhou Y."/>
            <person name="Wang S."/>
        </authorList>
    </citation>
    <scope>NUCLEOTIDE SEQUENCE [LARGE SCALE GENOMIC DNA]</scope>
</reference>
<dbReference type="SMART" id="SM00060">
    <property type="entry name" value="FN3"/>
    <property type="match status" value="1"/>
</dbReference>
<organism evidence="2 3">
    <name type="scientific">Echinococcus granulosus</name>
    <name type="common">Hydatid tapeworm</name>
    <dbReference type="NCBI Taxonomy" id="6210"/>
    <lineage>
        <taxon>Eukaryota</taxon>
        <taxon>Metazoa</taxon>
        <taxon>Spiralia</taxon>
        <taxon>Lophotrochozoa</taxon>
        <taxon>Platyhelminthes</taxon>
        <taxon>Cestoda</taxon>
        <taxon>Eucestoda</taxon>
        <taxon>Cyclophyllidea</taxon>
        <taxon>Taeniidae</taxon>
        <taxon>Echinococcus</taxon>
        <taxon>Echinococcus granulosus group</taxon>
    </lineage>
</organism>
<keyword evidence="3" id="KW-1185">Reference proteome</keyword>
<evidence type="ECO:0000259" key="1">
    <source>
        <dbReference type="PROSITE" id="PS50853"/>
    </source>
</evidence>
<dbReference type="InterPro" id="IPR036116">
    <property type="entry name" value="FN3_sf"/>
</dbReference>
<dbReference type="OMA" id="DSETPWR"/>